<keyword evidence="2" id="KW-1185">Reference proteome</keyword>
<dbReference type="AlphaFoldDB" id="A0A0F7KV54"/>
<gene>
    <name evidence="1" type="ORF">WYH_02027</name>
</gene>
<accession>A0A0F7KV54</accession>
<sequence length="130" mass="14447">MRKWHRWLSVFFGIFMLWIAATGVLSQLAVLWPAGEPDPAAAMAATPPEGFVCPEGWRCSPPRADTGGIRSMVGLFHHLHSGESFGPIGTAISVMSGLALIFFAISGLWLYLQMWANRRKRKLKGGMFWK</sequence>
<dbReference type="STRING" id="1267766.WYH_02027"/>
<dbReference type="KEGG" id="aay:WYH_02027"/>
<evidence type="ECO:0000313" key="1">
    <source>
        <dbReference type="EMBL" id="AKH43061.1"/>
    </source>
</evidence>
<reference evidence="1" key="1">
    <citation type="submission" date="2015-05" db="EMBL/GenBank/DDBJ databases">
        <title>The complete genome of Altererythrobacter atlanticus strain 26DY36.</title>
        <authorList>
            <person name="Wu Y.-H."/>
            <person name="Cheng H."/>
            <person name="Wu X.-W."/>
        </authorList>
    </citation>
    <scope>NUCLEOTIDE SEQUENCE [LARGE SCALE GENOMIC DNA]</scope>
    <source>
        <strain evidence="1">26DY36</strain>
    </source>
</reference>
<proteinExistence type="predicted"/>
<dbReference type="EMBL" id="CP011452">
    <property type="protein sequence ID" value="AKH43061.1"/>
    <property type="molecule type" value="Genomic_DNA"/>
</dbReference>
<organism evidence="1 2">
    <name type="scientific">Croceibacterium atlanticum</name>
    <dbReference type="NCBI Taxonomy" id="1267766"/>
    <lineage>
        <taxon>Bacteria</taxon>
        <taxon>Pseudomonadati</taxon>
        <taxon>Pseudomonadota</taxon>
        <taxon>Alphaproteobacteria</taxon>
        <taxon>Sphingomonadales</taxon>
        <taxon>Erythrobacteraceae</taxon>
        <taxon>Croceibacterium</taxon>
    </lineage>
</organism>
<dbReference type="Proteomes" id="UP000034392">
    <property type="component" value="Chromosome"/>
</dbReference>
<dbReference type="PATRIC" id="fig|1267766.3.peg.2049"/>
<evidence type="ECO:0000313" key="2">
    <source>
        <dbReference type="Proteomes" id="UP000034392"/>
    </source>
</evidence>
<dbReference type="OrthoDB" id="7503021at2"/>
<name>A0A0F7KV54_9SPHN</name>
<protein>
    <submittedName>
        <fullName evidence="1">PepSY-associated TM helix</fullName>
    </submittedName>
</protein>
<dbReference type="RefSeq" id="WP_046903711.1">
    <property type="nucleotide sequence ID" value="NZ_CP011452.2"/>
</dbReference>